<evidence type="ECO:0000313" key="6">
    <source>
        <dbReference type="EnsemblMetazoa" id="CJA31083.1"/>
    </source>
</evidence>
<sequence>SVSTFITFPVTLILTKYYGLFVEKLSEKENDATAVSNETVEEVLSAIRTVRSFAAERMENERYAKNTDAWFKISIKSVVVGTMYNYFWSMIWNIEDIFVYLYGGYLTLNGRMAPDALLTYIFYHWRLHSALNVRF</sequence>
<reference evidence="7" key="1">
    <citation type="submission" date="2010-08" db="EMBL/GenBank/DDBJ databases">
        <authorList>
            <consortium name="Caenorhabditis japonica Sequencing Consortium"/>
            <person name="Wilson R.K."/>
        </authorList>
    </citation>
    <scope>NUCLEOTIDE SEQUENCE [LARGE SCALE GENOMIC DNA]</scope>
    <source>
        <strain evidence="7">DF5081</strain>
    </source>
</reference>
<evidence type="ECO:0000259" key="5">
    <source>
        <dbReference type="PROSITE" id="PS50929"/>
    </source>
</evidence>
<proteinExistence type="predicted"/>
<dbReference type="PANTHER" id="PTHR43394:SF1">
    <property type="entry name" value="ATP-BINDING CASSETTE SUB-FAMILY B MEMBER 10, MITOCHONDRIAL"/>
    <property type="match status" value="1"/>
</dbReference>
<dbReference type="GO" id="GO:0015421">
    <property type="term" value="F:ABC-type oligopeptide transporter activity"/>
    <property type="evidence" value="ECO:0007669"/>
    <property type="project" value="TreeGrafter"/>
</dbReference>
<keyword evidence="2" id="KW-0812">Transmembrane</keyword>
<name>A0A8R1ICQ8_CAEJA</name>
<keyword evidence="4" id="KW-0472">Membrane</keyword>
<keyword evidence="7" id="KW-1185">Reference proteome</keyword>
<evidence type="ECO:0000256" key="4">
    <source>
        <dbReference type="ARBA" id="ARBA00023136"/>
    </source>
</evidence>
<dbReference type="AlphaFoldDB" id="A0A8R1ICQ8"/>
<comment type="subcellular location">
    <subcellularLocation>
        <location evidence="1">Membrane</location>
        <topology evidence="1">Multi-pass membrane protein</topology>
    </subcellularLocation>
</comment>
<dbReference type="Proteomes" id="UP000005237">
    <property type="component" value="Unassembled WGS sequence"/>
</dbReference>
<evidence type="ECO:0000313" key="7">
    <source>
        <dbReference type="Proteomes" id="UP000005237"/>
    </source>
</evidence>
<dbReference type="Gene3D" id="1.20.1560.10">
    <property type="entry name" value="ABC transporter type 1, transmembrane domain"/>
    <property type="match status" value="1"/>
</dbReference>
<dbReference type="GO" id="GO:0005524">
    <property type="term" value="F:ATP binding"/>
    <property type="evidence" value="ECO:0007669"/>
    <property type="project" value="InterPro"/>
</dbReference>
<accession>A0A8R1ICQ8</accession>
<reference evidence="6" key="2">
    <citation type="submission" date="2022-06" db="UniProtKB">
        <authorList>
            <consortium name="EnsemblMetazoa"/>
        </authorList>
    </citation>
    <scope>IDENTIFICATION</scope>
    <source>
        <strain evidence="6">DF5081</strain>
    </source>
</reference>
<evidence type="ECO:0000256" key="3">
    <source>
        <dbReference type="ARBA" id="ARBA00022989"/>
    </source>
</evidence>
<dbReference type="InterPro" id="IPR011527">
    <property type="entry name" value="ABC1_TM_dom"/>
</dbReference>
<organism evidence="6 7">
    <name type="scientific">Caenorhabditis japonica</name>
    <dbReference type="NCBI Taxonomy" id="281687"/>
    <lineage>
        <taxon>Eukaryota</taxon>
        <taxon>Metazoa</taxon>
        <taxon>Ecdysozoa</taxon>
        <taxon>Nematoda</taxon>
        <taxon>Chromadorea</taxon>
        <taxon>Rhabditida</taxon>
        <taxon>Rhabditina</taxon>
        <taxon>Rhabditomorpha</taxon>
        <taxon>Rhabditoidea</taxon>
        <taxon>Rhabditidae</taxon>
        <taxon>Peloderinae</taxon>
        <taxon>Caenorhabditis</taxon>
    </lineage>
</organism>
<evidence type="ECO:0000256" key="2">
    <source>
        <dbReference type="ARBA" id="ARBA00022692"/>
    </source>
</evidence>
<dbReference type="PROSITE" id="PS50929">
    <property type="entry name" value="ABC_TM1F"/>
    <property type="match status" value="1"/>
</dbReference>
<protein>
    <submittedName>
        <fullName evidence="6">ABC transmembrane type-1 domain-containing protein</fullName>
    </submittedName>
</protein>
<dbReference type="InterPro" id="IPR036640">
    <property type="entry name" value="ABC1_TM_sf"/>
</dbReference>
<dbReference type="Pfam" id="PF00664">
    <property type="entry name" value="ABC_membrane"/>
    <property type="match status" value="1"/>
</dbReference>
<feature type="domain" description="ABC transmembrane type-1" evidence="5">
    <location>
        <begin position="1"/>
        <end position="132"/>
    </location>
</feature>
<dbReference type="SUPFAM" id="SSF90123">
    <property type="entry name" value="ABC transporter transmembrane region"/>
    <property type="match status" value="1"/>
</dbReference>
<keyword evidence="3" id="KW-1133">Transmembrane helix</keyword>
<dbReference type="PANTHER" id="PTHR43394">
    <property type="entry name" value="ATP-DEPENDENT PERMEASE MDL1, MITOCHONDRIAL"/>
    <property type="match status" value="1"/>
</dbReference>
<dbReference type="InterPro" id="IPR039421">
    <property type="entry name" value="Type_1_exporter"/>
</dbReference>
<evidence type="ECO:0000256" key="1">
    <source>
        <dbReference type="ARBA" id="ARBA00004141"/>
    </source>
</evidence>
<dbReference type="EnsemblMetazoa" id="CJA31083.1">
    <property type="protein sequence ID" value="CJA31083.1"/>
    <property type="gene ID" value="WBGene00206930"/>
</dbReference>
<dbReference type="GO" id="GO:0016020">
    <property type="term" value="C:membrane"/>
    <property type="evidence" value="ECO:0007669"/>
    <property type="project" value="UniProtKB-SubCell"/>
</dbReference>